<keyword evidence="1" id="KW-1133">Transmembrane helix</keyword>
<reference evidence="3" key="1">
    <citation type="journal article" date="2013" name="Science">
        <title>The Amborella genome and the evolution of flowering plants.</title>
        <authorList>
            <consortium name="Amborella Genome Project"/>
        </authorList>
    </citation>
    <scope>NUCLEOTIDE SEQUENCE [LARGE SCALE GENOMIC DNA]</scope>
</reference>
<dbReference type="PANTHER" id="PTHR35830:SF1">
    <property type="entry name" value="OS05G0299200 PROTEIN"/>
    <property type="match status" value="1"/>
</dbReference>
<keyword evidence="3" id="KW-1185">Reference proteome</keyword>
<keyword evidence="1" id="KW-0812">Transmembrane</keyword>
<name>U5D3F0_AMBTC</name>
<evidence type="ECO:0000313" key="2">
    <source>
        <dbReference type="EMBL" id="ERN20111.1"/>
    </source>
</evidence>
<dbReference type="OMA" id="RICRMSG"/>
<dbReference type="eggNOG" id="KOG2234">
    <property type="taxonomic scope" value="Eukaryota"/>
</dbReference>
<sequence length="447" mass="50312">MSGSQSVNGYCSFTRPRHGHGLRNTARFSHRTTINLNPSFRRLSVTFASLRRRGRSRNIGSNVDRSDQKLEMVVDLKRMRTQVSESLNLLLINGKEALKDLQGLVTIDGNDRITVSCRRSSLEFIAYTFVLALCIVFVIRVLLKLGSRYGLYSNWGLVRRRDRSLGGREVVVGLRTKGKDSSAKIRVSNSINPLSNVGGALGIISKRNSMNHFNKAEEEDEEKLPKWWPDAGSSVIMALPKDEYQREANRMIRAIMDKRMSGRDVTEDDIIQLRRICKISGAKVSIKTENSRDSLYRITVDFVLNMCNSSLLHPTFVQIDGEKGPQFLAGFAKNIGLEETRAARMVCAAVAAFTRSKVLQAWALEIQGKRSEALEELSKICIVHQIFPPEDDSPEMEMLSQGLEKHLKVEQRERLFKLFVKVCGSQSQTIAEVLRLKPSGLSCCEDS</sequence>
<evidence type="ECO:0000313" key="3">
    <source>
        <dbReference type="Proteomes" id="UP000017836"/>
    </source>
</evidence>
<dbReference type="STRING" id="13333.U5D3F0"/>
<dbReference type="PANTHER" id="PTHR35830">
    <property type="entry name" value="OS05G0299200 PROTEIN"/>
    <property type="match status" value="1"/>
</dbReference>
<feature type="transmembrane region" description="Helical" evidence="1">
    <location>
        <begin position="124"/>
        <end position="143"/>
    </location>
</feature>
<dbReference type="KEGG" id="atr:18448521"/>
<dbReference type="Gramene" id="ERN20111">
    <property type="protein sequence ID" value="ERN20111"/>
    <property type="gene ID" value="AMTR_s00066p00051680"/>
</dbReference>
<accession>U5D3F0</accession>
<gene>
    <name evidence="2" type="ORF">AMTR_s00066p00051680</name>
</gene>
<proteinExistence type="predicted"/>
<dbReference type="OrthoDB" id="1898167at2759"/>
<keyword evidence="1" id="KW-0472">Membrane</keyword>
<evidence type="ECO:0000256" key="1">
    <source>
        <dbReference type="SAM" id="Phobius"/>
    </source>
</evidence>
<dbReference type="Proteomes" id="UP000017836">
    <property type="component" value="Unassembled WGS sequence"/>
</dbReference>
<organism evidence="2 3">
    <name type="scientific">Amborella trichopoda</name>
    <dbReference type="NCBI Taxonomy" id="13333"/>
    <lineage>
        <taxon>Eukaryota</taxon>
        <taxon>Viridiplantae</taxon>
        <taxon>Streptophyta</taxon>
        <taxon>Embryophyta</taxon>
        <taxon>Tracheophyta</taxon>
        <taxon>Spermatophyta</taxon>
        <taxon>Magnoliopsida</taxon>
        <taxon>Amborellales</taxon>
        <taxon>Amborellaceae</taxon>
        <taxon>Amborella</taxon>
    </lineage>
</organism>
<dbReference type="EMBL" id="KI392060">
    <property type="protein sequence ID" value="ERN20111.1"/>
    <property type="molecule type" value="Genomic_DNA"/>
</dbReference>
<protein>
    <submittedName>
        <fullName evidence="2">Uncharacterized protein</fullName>
    </submittedName>
</protein>
<dbReference type="AlphaFoldDB" id="U5D3F0"/>
<dbReference type="HOGENOM" id="CLU_048510_0_0_1"/>